<reference evidence="1 2" key="1">
    <citation type="journal article" date="2021" name="ISME J.">
        <title>Genomic evolution of the class Acidithiobacillia: deep-branching Proteobacteria living in extreme acidic conditions.</title>
        <authorList>
            <person name="Moya-Beltran A."/>
            <person name="Beard S."/>
            <person name="Rojas-Villalobos C."/>
            <person name="Issotta F."/>
            <person name="Gallardo Y."/>
            <person name="Ulloa R."/>
            <person name="Giaveno A."/>
            <person name="Degli Esposti M."/>
            <person name="Johnson D.B."/>
            <person name="Quatrini R."/>
        </authorList>
    </citation>
    <scope>NUCLEOTIDE SEQUENCE [LARGE SCALE GENOMIC DNA]</scope>
    <source>
        <strain evidence="1 2">GG1-14</strain>
    </source>
</reference>
<gene>
    <name evidence="1" type="ORF">HHS34_011220</name>
</gene>
<dbReference type="EC" id="3.5.4.4" evidence="1"/>
<organism evidence="1 2">
    <name type="scientific">Acidithiobacillus montserratensis</name>
    <dbReference type="NCBI Taxonomy" id="2729135"/>
    <lineage>
        <taxon>Bacteria</taxon>
        <taxon>Pseudomonadati</taxon>
        <taxon>Pseudomonadota</taxon>
        <taxon>Acidithiobacillia</taxon>
        <taxon>Acidithiobacillales</taxon>
        <taxon>Acidithiobacillaceae</taxon>
        <taxon>Acidithiobacillus</taxon>
    </lineage>
</organism>
<sequence length="343" mass="38865">MKEESKIEFESFVKHMPKVELHLHIEGTLEPEMLLRFAQRNEINLPYKDIESARSAYQFKDLQSFLNVYYLGASVLREELDFYELTKAYLQRCKQQGIMHTEIFFDPQTHLSHGIALDVVMGGIRSALAEAECEWGISSALILCFERDRDAESTVSLLHDAMKIGGIAGIGLDSAELGNPPRKFQEVFQRAKNLGLHRVAHAGEEGPPEYIWEALNLLKVERIDHGVRCLEDSGLVERLLEERIPLTVCPFSNVELKVFPDLESHNLGKMIDAGLHVTINSDDPAYFGGYLNENIISTVNCLERDINDIILLQKNAIEASFCTTEKKKQMFSALENYVDGFLS</sequence>
<accession>A0ACD5HFH3</accession>
<dbReference type="EMBL" id="CP127526">
    <property type="protein sequence ID" value="XRI73008.1"/>
    <property type="molecule type" value="Genomic_DNA"/>
</dbReference>
<evidence type="ECO:0000313" key="2">
    <source>
        <dbReference type="Proteomes" id="UP001195965"/>
    </source>
</evidence>
<keyword evidence="2" id="KW-1185">Reference proteome</keyword>
<protein>
    <submittedName>
        <fullName evidence="1">Adenosine deaminase</fullName>
        <ecNumber evidence="1">3.5.4.4</ecNumber>
    </submittedName>
</protein>
<evidence type="ECO:0000313" key="1">
    <source>
        <dbReference type="EMBL" id="XRI73008.1"/>
    </source>
</evidence>
<proteinExistence type="predicted"/>
<dbReference type="Proteomes" id="UP001195965">
    <property type="component" value="Chromosome"/>
</dbReference>
<keyword evidence="1" id="KW-0378">Hydrolase</keyword>
<name>A0ACD5HFH3_9PROT</name>